<evidence type="ECO:0000256" key="1">
    <source>
        <dbReference type="SAM" id="MobiDB-lite"/>
    </source>
</evidence>
<dbReference type="Gene3D" id="3.30.70.270">
    <property type="match status" value="1"/>
</dbReference>
<dbReference type="Pfam" id="PF00078">
    <property type="entry name" value="RVT_1"/>
    <property type="match status" value="1"/>
</dbReference>
<feature type="compositionally biased region" description="Low complexity" evidence="1">
    <location>
        <begin position="1200"/>
        <end position="1212"/>
    </location>
</feature>
<organism evidence="3 4">
    <name type="scientific">Symbiodinium necroappetens</name>
    <dbReference type="NCBI Taxonomy" id="1628268"/>
    <lineage>
        <taxon>Eukaryota</taxon>
        <taxon>Sar</taxon>
        <taxon>Alveolata</taxon>
        <taxon>Dinophyceae</taxon>
        <taxon>Suessiales</taxon>
        <taxon>Symbiodiniaceae</taxon>
        <taxon>Symbiodinium</taxon>
    </lineage>
</organism>
<dbReference type="OrthoDB" id="410381at2759"/>
<evidence type="ECO:0000313" key="4">
    <source>
        <dbReference type="Proteomes" id="UP000601435"/>
    </source>
</evidence>
<feature type="compositionally biased region" description="Low complexity" evidence="1">
    <location>
        <begin position="1220"/>
        <end position="1229"/>
    </location>
</feature>
<feature type="domain" description="Reverse transcriptase" evidence="2">
    <location>
        <begin position="374"/>
        <end position="501"/>
    </location>
</feature>
<dbReference type="InterPro" id="IPR000477">
    <property type="entry name" value="RT_dom"/>
</dbReference>
<keyword evidence="4" id="KW-1185">Reference proteome</keyword>
<evidence type="ECO:0000313" key="3">
    <source>
        <dbReference type="EMBL" id="CAE7204368.1"/>
    </source>
</evidence>
<dbReference type="EMBL" id="CAJNJA010006054">
    <property type="protein sequence ID" value="CAE7204368.1"/>
    <property type="molecule type" value="Genomic_DNA"/>
</dbReference>
<comment type="caution">
    <text evidence="3">The sequence shown here is derived from an EMBL/GenBank/DDBJ whole genome shotgun (WGS) entry which is preliminary data.</text>
</comment>
<reference evidence="3" key="1">
    <citation type="submission" date="2021-02" db="EMBL/GenBank/DDBJ databases">
        <authorList>
            <person name="Dougan E. K."/>
            <person name="Rhodes N."/>
            <person name="Thang M."/>
            <person name="Chan C."/>
        </authorList>
    </citation>
    <scope>NUCLEOTIDE SEQUENCE</scope>
</reference>
<feature type="non-terminal residue" evidence="3">
    <location>
        <position position="1"/>
    </location>
</feature>
<evidence type="ECO:0000259" key="2">
    <source>
        <dbReference type="Pfam" id="PF00078"/>
    </source>
</evidence>
<dbReference type="InterPro" id="IPR043128">
    <property type="entry name" value="Rev_trsase/Diguanyl_cyclase"/>
</dbReference>
<dbReference type="Proteomes" id="UP000601435">
    <property type="component" value="Unassembled WGS sequence"/>
</dbReference>
<gene>
    <name evidence="3" type="ORF">SNEC2469_LOCUS1693</name>
</gene>
<feature type="region of interest" description="Disordered" evidence="1">
    <location>
        <begin position="1"/>
        <end position="84"/>
    </location>
</feature>
<feature type="compositionally biased region" description="Basic and acidic residues" evidence="1">
    <location>
        <begin position="1"/>
        <end position="12"/>
    </location>
</feature>
<dbReference type="InterPro" id="IPR043502">
    <property type="entry name" value="DNA/RNA_pol_sf"/>
</dbReference>
<dbReference type="SUPFAM" id="SSF56672">
    <property type="entry name" value="DNA/RNA polymerases"/>
    <property type="match status" value="1"/>
</dbReference>
<protein>
    <recommendedName>
        <fullName evidence="2">Reverse transcriptase domain-containing protein</fullName>
    </recommendedName>
</protein>
<sequence length="1301" mass="145218">DPNRIPARKVDSMEEFIPEVNPPENLLPRKSPDLNLLGATTEQEDELRGAQALPVKELRAASRSPTPSRAPPSPGARSLTPQRERNIEEELQMAVGGWEDCRRDEAVEEAKAIFEAAQIPNAWLEIWSPYSRTSHVRVILQFPPNYKTIPQQRAFQTEVLEKLKSRKWTSNVPGNEGRTIWIQRHRSPEDRAKIRAIVSVKEFVDQLTFGGGLRKKHAEIDWNTTFLSRIRGGTTQALSKVTDVKPLLTGLAVQRQDCLQVWHEQLDELRDLLHSMRYMDQITVLADLNLDLMSLHSNENDESSSSRIDYVLFSTGTRQALWSEVLEDSDVVLGSDHRAAGDFHAVSGQEKAARAMKNFYKTKYTPLEIQTVLDTTKAGKSTGQGSSYSAELFARILDHFASPLFHKWKEKYPTWIQDEQGTSLHAILYADDVVLLSSSREHMLDMLQELKHTFATIGLHLALDKCHFICSPGLDTTPLLLPGVDPELAIKHAEAFIYLGILVGFGLSCGTALSRRLAAATGAFWGHSGFLCRGTAPLKKRLQLFDAYVTNKWKWASAAFRPVAEVKRLLDTLQTSLLASMLRPAYDGLQDKVHDWVCRRRAGRYTEFDWRPITKAKDREQWKSFISDWISCNYPHSTGWYPRLEFVELLGPEAESNQGVFRVSSDGSSSDYAGGACFALGMLLSMWKMSRDLQRVQPQLNQLMENIRISNTPVIISEPAVFSDRVQKQVHTATQYLRNQNVMLQSMILRVQDQIEKTIRGLGARVTALTGAVDTIEQMYEATAGCINDVFQAMDDVMRKENSLFQEHTAVVARAIKDLEVTFRNTLATHKQMFEGSAYQLKASERPFPFHIVAMTPLAFLQMRSLFGEVDALTGQLLQGLCVLGLLMVVLIGVRAFVDSRINRVQLNLTQALSHYMQDADAKRQQLEAHAERLLEQHIGAVLTPQAATTLLDDLKTQLSGSMDTTAGATVDRFMKMIPEYVKTNLVHGIHYVLQAQANPDDGSILTNMRKMYLALQPTRILAQNAQQGVPQSALDDMQGSLQLWLESQIVQKVDAVIDLLAKVQVEMSAFNDTSGANHTARVSADLEKIIAYIEQLFERHESHKDRAMEASSQSHALMNHIKQTNGLANSCLNQVNQVSNSQWTHSDQLAGLQEGLREQDDKLKKQSDALSKLQGQLEKVILKLTPAMPTKAPPPPVPGTSTSPSGASSSTPTPPAPQVPAQAPTSTPVHPTGPPQACSPPHVGTDPPVIRLSDQMGPRQPLQLFDSLNVPARWPQPTFDPRDPRAQQALAYLMGLFNSQ</sequence>
<accession>A0A812JLI4</accession>
<name>A0A812JLI4_9DINO</name>
<proteinExistence type="predicted"/>
<feature type="region of interest" description="Disordered" evidence="1">
    <location>
        <begin position="1187"/>
        <end position="1258"/>
    </location>
</feature>